<gene>
    <name evidence="2" type="ORF">HBO43_18695</name>
</gene>
<name>A0A7Y0ZV78_PSEVE</name>
<evidence type="ECO:0008006" key="4">
    <source>
        <dbReference type="Google" id="ProtNLM"/>
    </source>
</evidence>
<dbReference type="PROSITE" id="PS51257">
    <property type="entry name" value="PROKAR_LIPOPROTEIN"/>
    <property type="match status" value="1"/>
</dbReference>
<evidence type="ECO:0000256" key="1">
    <source>
        <dbReference type="SAM" id="SignalP"/>
    </source>
</evidence>
<reference evidence="2 3" key="1">
    <citation type="journal article" date="2020" name="Front. Microbiol.">
        <title>Genetic Organization of the aprX-lipA2 Operon Affects the Proteolytic Potential of Pseudomonas Species in Milk.</title>
        <authorList>
            <person name="Maier C."/>
            <person name="Huptas C."/>
            <person name="von Neubeck M."/>
            <person name="Scherer S."/>
            <person name="Wenning M."/>
            <person name="Lucking G."/>
        </authorList>
    </citation>
    <scope>NUCLEOTIDE SEQUENCE [LARGE SCALE GENOMIC DNA]</scope>
    <source>
        <strain evidence="2 3">WS 4671</strain>
    </source>
</reference>
<accession>A0A7Y0ZV78</accession>
<organism evidence="2 3">
    <name type="scientific">Pseudomonas veronii</name>
    <dbReference type="NCBI Taxonomy" id="76761"/>
    <lineage>
        <taxon>Bacteria</taxon>
        <taxon>Pseudomonadati</taxon>
        <taxon>Pseudomonadota</taxon>
        <taxon>Gammaproteobacteria</taxon>
        <taxon>Pseudomonadales</taxon>
        <taxon>Pseudomonadaceae</taxon>
        <taxon>Pseudomonas</taxon>
    </lineage>
</organism>
<protein>
    <recommendedName>
        <fullName evidence="4">Lipoprotein</fullName>
    </recommendedName>
</protein>
<feature type="chain" id="PRO_5030988362" description="Lipoprotein" evidence="1">
    <location>
        <begin position="19"/>
        <end position="182"/>
    </location>
</feature>
<evidence type="ECO:0000313" key="3">
    <source>
        <dbReference type="Proteomes" id="UP000552560"/>
    </source>
</evidence>
<comment type="caution">
    <text evidence="2">The sequence shown here is derived from an EMBL/GenBank/DDBJ whole genome shotgun (WGS) entry which is preliminary data.</text>
</comment>
<dbReference type="RefSeq" id="WP_169850611.1">
    <property type="nucleotide sequence ID" value="NZ_JAAQWE010000018.1"/>
</dbReference>
<feature type="signal peptide" evidence="1">
    <location>
        <begin position="1"/>
        <end position="18"/>
    </location>
</feature>
<keyword evidence="1" id="KW-0732">Signal</keyword>
<proteinExistence type="predicted"/>
<dbReference type="EMBL" id="JAAQWE010000018">
    <property type="protein sequence ID" value="NMX98627.1"/>
    <property type="molecule type" value="Genomic_DNA"/>
</dbReference>
<sequence>MKNIPLLVALLSPGAVLAASCDMSEFRDIDQQYLKAAPACIASGNYASAACSRIGELNARSNQAAASVKAMRCDDSGYVESPDLAPLRLQVISLQHAQEGKARDLRLTDNGSEICTKLMADIALKYDLVNLKLIPNKADVSSFYPIVPCSYEAIRPTVNGNIPVIVQAQLNQSNRRYRISIR</sequence>
<dbReference type="Proteomes" id="UP000552560">
    <property type="component" value="Unassembled WGS sequence"/>
</dbReference>
<evidence type="ECO:0000313" key="2">
    <source>
        <dbReference type="EMBL" id="NMX98627.1"/>
    </source>
</evidence>
<dbReference type="AlphaFoldDB" id="A0A7Y0ZV78"/>